<accession>A0A2C7AHN4</accession>
<comment type="caution">
    <text evidence="1">The sequence shown here is derived from an EMBL/GenBank/DDBJ whole genome shotgun (WGS) entry which is preliminary data.</text>
</comment>
<keyword evidence="2" id="KW-1185">Reference proteome</keyword>
<dbReference type="EMBL" id="PDNU01000001">
    <property type="protein sequence ID" value="PHK97015.1"/>
    <property type="molecule type" value="Genomic_DNA"/>
</dbReference>
<protein>
    <submittedName>
        <fullName evidence="1">Phosphonate C-P lyase system protein PhnG</fullName>
    </submittedName>
</protein>
<dbReference type="Proteomes" id="UP000223527">
    <property type="component" value="Unassembled WGS sequence"/>
</dbReference>
<dbReference type="AlphaFoldDB" id="A0A2C7AHN4"/>
<proteinExistence type="predicted"/>
<gene>
    <name evidence="1" type="primary">phnG</name>
    <name evidence="1" type="ORF">CR162_01210</name>
</gene>
<dbReference type="GO" id="GO:0019634">
    <property type="term" value="P:organic phosphonate metabolic process"/>
    <property type="evidence" value="ECO:0007669"/>
    <property type="project" value="InterPro"/>
</dbReference>
<name>A0A2C7AHN4_9PROT</name>
<evidence type="ECO:0000313" key="1">
    <source>
        <dbReference type="EMBL" id="PHK97015.1"/>
    </source>
</evidence>
<reference evidence="1 2" key="1">
    <citation type="submission" date="2017-10" db="EMBL/GenBank/DDBJ databases">
        <authorList>
            <person name="Banno H."/>
            <person name="Chua N.-H."/>
        </authorList>
    </citation>
    <scope>NUCLEOTIDE SEQUENCE [LARGE SCALE GENOMIC DNA]</scope>
    <source>
        <strain evidence="1 2">YW11</strain>
    </source>
</reference>
<dbReference type="OrthoDB" id="530475at2"/>
<dbReference type="InterPro" id="IPR009609">
    <property type="entry name" value="Phosphonate_metab_PhnG"/>
</dbReference>
<dbReference type="RefSeq" id="WP_099093704.1">
    <property type="nucleotide sequence ID" value="NZ_PDNU01000001.1"/>
</dbReference>
<dbReference type="GO" id="GO:0015716">
    <property type="term" value="P:organic phosphonate transport"/>
    <property type="evidence" value="ECO:0007669"/>
    <property type="project" value="InterPro"/>
</dbReference>
<sequence length="164" mass="17260">MPEPAPTQPPGTSPDTAARQRWMAVLARAGLAELRARLEDAPPLPPHTRLRGPETGLVMLRGRAGGDGAAFNLSEMTVTRCSVRLEDGPAGQAHLGHAYVAGRDRAQAELAAVLDAALLDPARRPALLAAVIEPLARAQASAAEAEARKAAATRVQFFTMATMR</sequence>
<evidence type="ECO:0000313" key="2">
    <source>
        <dbReference type="Proteomes" id="UP000223527"/>
    </source>
</evidence>
<organism evidence="1 2">
    <name type="scientific">Teichococcus rhizosphaerae</name>
    <dbReference type="NCBI Taxonomy" id="1335062"/>
    <lineage>
        <taxon>Bacteria</taxon>
        <taxon>Pseudomonadati</taxon>
        <taxon>Pseudomonadota</taxon>
        <taxon>Alphaproteobacteria</taxon>
        <taxon>Acetobacterales</taxon>
        <taxon>Roseomonadaceae</taxon>
        <taxon>Roseomonas</taxon>
    </lineage>
</organism>
<dbReference type="GO" id="GO:0016829">
    <property type="term" value="F:lyase activity"/>
    <property type="evidence" value="ECO:0007669"/>
    <property type="project" value="UniProtKB-KW"/>
</dbReference>
<dbReference type="NCBIfam" id="TIGR03293">
    <property type="entry name" value="PhnG_redo"/>
    <property type="match status" value="1"/>
</dbReference>
<dbReference type="Pfam" id="PF06754">
    <property type="entry name" value="PhnG"/>
    <property type="match status" value="1"/>
</dbReference>
<keyword evidence="1" id="KW-0456">Lyase</keyword>